<evidence type="ECO:0000313" key="1">
    <source>
        <dbReference type="EMBL" id="NER14533.1"/>
    </source>
</evidence>
<dbReference type="Proteomes" id="UP000468581">
    <property type="component" value="Unassembled WGS sequence"/>
</dbReference>
<organism evidence="1 2">
    <name type="scientific">Leptobacterium flavescens</name>
    <dbReference type="NCBI Taxonomy" id="472055"/>
    <lineage>
        <taxon>Bacteria</taxon>
        <taxon>Pseudomonadati</taxon>
        <taxon>Bacteroidota</taxon>
        <taxon>Flavobacteriia</taxon>
        <taxon>Flavobacteriales</taxon>
        <taxon>Flavobacteriaceae</taxon>
        <taxon>Leptobacterium</taxon>
    </lineage>
</organism>
<gene>
    <name evidence="1" type="ORF">GWK08_13850</name>
</gene>
<accession>A0A6P0UUP1</accession>
<keyword evidence="2" id="KW-1185">Reference proteome</keyword>
<sequence>MTAMLRPVAPVFTYIINQDYIAEFLCINQDRPELKCNGKCYMFRQLKAQSEEKKQNLPAIDLRDYPIGFVELLDFQPQNKIPVQKTGSIYLNNYALIFSGEIFHPPAGV</sequence>
<protein>
    <submittedName>
        <fullName evidence="1">Uncharacterized protein</fullName>
    </submittedName>
</protein>
<comment type="caution">
    <text evidence="1">The sequence shown here is derived from an EMBL/GenBank/DDBJ whole genome shotgun (WGS) entry which is preliminary data.</text>
</comment>
<dbReference type="EMBL" id="JAABOO010000003">
    <property type="protein sequence ID" value="NER14533.1"/>
    <property type="molecule type" value="Genomic_DNA"/>
</dbReference>
<name>A0A6P0UUP1_9FLAO</name>
<reference evidence="1 2" key="1">
    <citation type="submission" date="2020-01" db="EMBL/GenBank/DDBJ databases">
        <title>Leptobacterium flavescens.</title>
        <authorList>
            <person name="Wang G."/>
        </authorList>
    </citation>
    <scope>NUCLEOTIDE SEQUENCE [LARGE SCALE GENOMIC DNA]</scope>
    <source>
        <strain evidence="1 2">KCTC 22160</strain>
    </source>
</reference>
<evidence type="ECO:0000313" key="2">
    <source>
        <dbReference type="Proteomes" id="UP000468581"/>
    </source>
</evidence>
<dbReference type="AlphaFoldDB" id="A0A6P0UUP1"/>
<proteinExistence type="predicted"/>